<evidence type="ECO:0000313" key="5">
    <source>
        <dbReference type="Proteomes" id="UP000030765"/>
    </source>
</evidence>
<keyword evidence="3" id="KW-0482">Metalloprotease</keyword>
<keyword evidence="2" id="KW-0472">Membrane</keyword>
<evidence type="ECO:0000313" key="3">
    <source>
        <dbReference type="EMBL" id="KFB52111.1"/>
    </source>
</evidence>
<protein>
    <submittedName>
        <fullName evidence="3 4">Protease m1 zinc metalloprotease</fullName>
    </submittedName>
</protein>
<evidence type="ECO:0000256" key="2">
    <source>
        <dbReference type="SAM" id="Phobius"/>
    </source>
</evidence>
<dbReference type="OrthoDB" id="8063519at2759"/>
<dbReference type="GO" id="GO:0008237">
    <property type="term" value="F:metallopeptidase activity"/>
    <property type="evidence" value="ECO:0007669"/>
    <property type="project" value="UniProtKB-KW"/>
</dbReference>
<name>A0A084WPG7_ANOSI</name>
<evidence type="ECO:0000313" key="4">
    <source>
        <dbReference type="EnsemblMetazoa" id="ASIC020428-PA"/>
    </source>
</evidence>
<proteinExistence type="predicted"/>
<feature type="region of interest" description="Disordered" evidence="1">
    <location>
        <begin position="126"/>
        <end position="150"/>
    </location>
</feature>
<accession>A0A084WPG7</accession>
<dbReference type="EMBL" id="KE525369">
    <property type="protein sequence ID" value="KFB52111.1"/>
    <property type="molecule type" value="Genomic_DNA"/>
</dbReference>
<keyword evidence="3" id="KW-0378">Hydrolase</keyword>
<dbReference type="GO" id="GO:0006508">
    <property type="term" value="P:proteolysis"/>
    <property type="evidence" value="ECO:0007669"/>
    <property type="project" value="UniProtKB-KW"/>
</dbReference>
<organism evidence="3">
    <name type="scientific">Anopheles sinensis</name>
    <name type="common">Mosquito</name>
    <dbReference type="NCBI Taxonomy" id="74873"/>
    <lineage>
        <taxon>Eukaryota</taxon>
        <taxon>Metazoa</taxon>
        <taxon>Ecdysozoa</taxon>
        <taxon>Arthropoda</taxon>
        <taxon>Hexapoda</taxon>
        <taxon>Insecta</taxon>
        <taxon>Pterygota</taxon>
        <taxon>Neoptera</taxon>
        <taxon>Endopterygota</taxon>
        <taxon>Diptera</taxon>
        <taxon>Nematocera</taxon>
        <taxon>Culicoidea</taxon>
        <taxon>Culicidae</taxon>
        <taxon>Anophelinae</taxon>
        <taxon>Anopheles</taxon>
    </lineage>
</organism>
<dbReference type="AlphaFoldDB" id="A0A084WPG7"/>
<dbReference type="VEuPathDB" id="VectorBase:ASIC020428"/>
<sequence length="162" mass="17142">MIPSAGDLQLRASLFSTGGQLKSSNGQKYIINNPPRGRYCSNCAIAAIVGLIFILLATAIGLLVLVLHPDSLCTGPATSVNGAVQHASTFGFTRAPANPTLNTALRTLELEEGSVGGARNEDYIDDAAETQPDPFPAEAEGDTKDPAVQLSRADFWLPRAYR</sequence>
<dbReference type="EMBL" id="ATLV01025076">
    <property type="status" value="NOT_ANNOTATED_CDS"/>
    <property type="molecule type" value="Genomic_DNA"/>
</dbReference>
<keyword evidence="5" id="KW-1185">Reference proteome</keyword>
<dbReference type="VEuPathDB" id="VectorBase:ASIS012920"/>
<dbReference type="Proteomes" id="UP000030765">
    <property type="component" value="Unassembled WGS sequence"/>
</dbReference>
<keyword evidence="2" id="KW-0812">Transmembrane</keyword>
<feature type="transmembrane region" description="Helical" evidence="2">
    <location>
        <begin position="43"/>
        <end position="67"/>
    </location>
</feature>
<reference evidence="4" key="2">
    <citation type="submission" date="2020-05" db="UniProtKB">
        <authorList>
            <consortium name="EnsemblMetazoa"/>
        </authorList>
    </citation>
    <scope>IDENTIFICATION</scope>
</reference>
<gene>
    <name evidence="3" type="ORF">ZHAS_00020428</name>
</gene>
<reference evidence="3 5" key="1">
    <citation type="journal article" date="2014" name="BMC Genomics">
        <title>Genome sequence of Anopheles sinensis provides insight into genetics basis of mosquito competence for malaria parasites.</title>
        <authorList>
            <person name="Zhou D."/>
            <person name="Zhang D."/>
            <person name="Ding G."/>
            <person name="Shi L."/>
            <person name="Hou Q."/>
            <person name="Ye Y."/>
            <person name="Xu Y."/>
            <person name="Zhou H."/>
            <person name="Xiong C."/>
            <person name="Li S."/>
            <person name="Yu J."/>
            <person name="Hong S."/>
            <person name="Yu X."/>
            <person name="Zou P."/>
            <person name="Chen C."/>
            <person name="Chang X."/>
            <person name="Wang W."/>
            <person name="Lv Y."/>
            <person name="Sun Y."/>
            <person name="Ma L."/>
            <person name="Shen B."/>
            <person name="Zhu C."/>
        </authorList>
    </citation>
    <scope>NUCLEOTIDE SEQUENCE [LARGE SCALE GENOMIC DNA]</scope>
</reference>
<keyword evidence="3" id="KW-0645">Protease</keyword>
<dbReference type="EnsemblMetazoa" id="ASIC020428-RA">
    <property type="protein sequence ID" value="ASIC020428-PA"/>
    <property type="gene ID" value="ASIC020428"/>
</dbReference>
<evidence type="ECO:0000256" key="1">
    <source>
        <dbReference type="SAM" id="MobiDB-lite"/>
    </source>
</evidence>
<keyword evidence="2" id="KW-1133">Transmembrane helix</keyword>